<dbReference type="AlphaFoldDB" id="A0ABD0LXQ5"/>
<proteinExistence type="predicted"/>
<dbReference type="EMBL" id="JACVVK020000018">
    <property type="protein sequence ID" value="KAK7503878.1"/>
    <property type="molecule type" value="Genomic_DNA"/>
</dbReference>
<keyword evidence="2" id="KW-1185">Reference proteome</keyword>
<protein>
    <submittedName>
        <fullName evidence="1">Uncharacterized protein</fullName>
    </submittedName>
</protein>
<dbReference type="Proteomes" id="UP001519460">
    <property type="component" value="Unassembled WGS sequence"/>
</dbReference>
<comment type="caution">
    <text evidence="1">The sequence shown here is derived from an EMBL/GenBank/DDBJ whole genome shotgun (WGS) entry which is preliminary data.</text>
</comment>
<evidence type="ECO:0000313" key="1">
    <source>
        <dbReference type="EMBL" id="KAK7503878.1"/>
    </source>
</evidence>
<evidence type="ECO:0000313" key="2">
    <source>
        <dbReference type="Proteomes" id="UP001519460"/>
    </source>
</evidence>
<sequence>MWRYFYTQPSLNIHRACLRSGAGDLDLTRKNRPIKLQLVSLAPPPSGSRLPLSSALEVKIARAWEQAEAVWSRAGGVLCLFCVGGGCVCYHSPSSTLFELENERGYSC</sequence>
<organism evidence="1 2">
    <name type="scientific">Batillaria attramentaria</name>
    <dbReference type="NCBI Taxonomy" id="370345"/>
    <lineage>
        <taxon>Eukaryota</taxon>
        <taxon>Metazoa</taxon>
        <taxon>Spiralia</taxon>
        <taxon>Lophotrochozoa</taxon>
        <taxon>Mollusca</taxon>
        <taxon>Gastropoda</taxon>
        <taxon>Caenogastropoda</taxon>
        <taxon>Sorbeoconcha</taxon>
        <taxon>Cerithioidea</taxon>
        <taxon>Batillariidae</taxon>
        <taxon>Batillaria</taxon>
    </lineage>
</organism>
<reference evidence="1 2" key="1">
    <citation type="journal article" date="2023" name="Sci. Data">
        <title>Genome assembly of the Korean intertidal mud-creeper Batillaria attramentaria.</title>
        <authorList>
            <person name="Patra A.K."/>
            <person name="Ho P.T."/>
            <person name="Jun S."/>
            <person name="Lee S.J."/>
            <person name="Kim Y."/>
            <person name="Won Y.J."/>
        </authorList>
    </citation>
    <scope>NUCLEOTIDE SEQUENCE [LARGE SCALE GENOMIC DNA]</scope>
    <source>
        <strain evidence="1">Wonlab-2016</strain>
    </source>
</reference>
<accession>A0ABD0LXQ5</accession>
<name>A0ABD0LXQ5_9CAEN</name>
<gene>
    <name evidence="1" type="ORF">BaRGS_00005001</name>
</gene>